<dbReference type="Pfam" id="PF00172">
    <property type="entry name" value="Zn_clus"/>
    <property type="match status" value="1"/>
</dbReference>
<dbReference type="GO" id="GO:0008270">
    <property type="term" value="F:zinc ion binding"/>
    <property type="evidence" value="ECO:0007669"/>
    <property type="project" value="InterPro"/>
</dbReference>
<organism evidence="9 10">
    <name type="scientific">Tothia fuscella</name>
    <dbReference type="NCBI Taxonomy" id="1048955"/>
    <lineage>
        <taxon>Eukaryota</taxon>
        <taxon>Fungi</taxon>
        <taxon>Dikarya</taxon>
        <taxon>Ascomycota</taxon>
        <taxon>Pezizomycotina</taxon>
        <taxon>Dothideomycetes</taxon>
        <taxon>Pleosporomycetidae</taxon>
        <taxon>Venturiales</taxon>
        <taxon>Cylindrosympodiaceae</taxon>
        <taxon>Tothia</taxon>
    </lineage>
</organism>
<feature type="compositionally biased region" description="Low complexity" evidence="7">
    <location>
        <begin position="610"/>
        <end position="623"/>
    </location>
</feature>
<dbReference type="Proteomes" id="UP000800235">
    <property type="component" value="Unassembled WGS sequence"/>
</dbReference>
<dbReference type="GO" id="GO:0003677">
    <property type="term" value="F:DNA binding"/>
    <property type="evidence" value="ECO:0007669"/>
    <property type="project" value="UniProtKB-KW"/>
</dbReference>
<dbReference type="AlphaFoldDB" id="A0A9P4NHR9"/>
<sequence length="665" mass="73363">MYMLANSSKEALPTTSSWRQRRPNLTLAKSSQWSYSASNRDRAYPSPPMSNSPTTPSRLSQFVEIKSPGNSSVSVTSAPSERPSTSAQVTQGSNMEGPTMAMPATHLQQRYGQQPGMYIEPRHEIQPRPITTNPQFTQQYQGYPQAAQPSIAPMGFQASRGQPLPSAYQGPVSVAGPENARVTRTSRRAKAHVARACQNCKKAHLSCDEVRPCARCVSSGKQATCVDVEHKKRGRPRLRDDREQRLELAAAAAIAAQNSQQAHTQPRVQMSGFSRVHRRADSLRVLRSSTQGPAPQSPMTLPAPDRRGLQAISGPSTGYSSYYPPPPLPEPARTPGPAITAFLNMDLQILRASDSFIALFHDGRDLRGRHLSDFVAATQQPNLQRMQFDLRDERTRREPTFLPGIFPGEQEQNVIQNHDVEDVDMLSHGYDDHRRETYTFILPGGRTEQIQIRLRLARTSTFFATLVLYRMASQIAPATSAFSRRQSLDPFSAMGAQPSPTHSTISQSSYTASAPVSPFSTLPQALMTTLPPTSSSMSSTYGTSPAGGPSSQGYFTCAPPTMMGMYPPPPPLSRPPSQPAESYAQSQISQHQGRERRRPEPLLQGSIQLPPITSSAPTTPITSHRFEQQQHGTSMRPSQVVRTATEDEEDTRKRRRLNIKEIIDE</sequence>
<comment type="caution">
    <text evidence="9">The sequence shown here is derived from an EMBL/GenBank/DDBJ whole genome shotgun (WGS) entry which is preliminary data.</text>
</comment>
<evidence type="ECO:0000256" key="3">
    <source>
        <dbReference type="ARBA" id="ARBA00023015"/>
    </source>
</evidence>
<dbReference type="PANTHER" id="PTHR47659:SF4">
    <property type="entry name" value="ZN(II)2CYS6 TRANSCRIPTION FACTOR (EUROFUNG)"/>
    <property type="match status" value="1"/>
</dbReference>
<dbReference type="SMART" id="SM00066">
    <property type="entry name" value="GAL4"/>
    <property type="match status" value="1"/>
</dbReference>
<dbReference type="GO" id="GO:0000981">
    <property type="term" value="F:DNA-binding transcription factor activity, RNA polymerase II-specific"/>
    <property type="evidence" value="ECO:0007669"/>
    <property type="project" value="InterPro"/>
</dbReference>
<proteinExistence type="predicted"/>
<evidence type="ECO:0000256" key="7">
    <source>
        <dbReference type="SAM" id="MobiDB-lite"/>
    </source>
</evidence>
<feature type="compositionally biased region" description="Polar residues" evidence="7">
    <location>
        <begin position="629"/>
        <end position="641"/>
    </location>
</feature>
<feature type="compositionally biased region" description="Polar residues" evidence="7">
    <location>
        <begin position="68"/>
        <end position="95"/>
    </location>
</feature>
<feature type="compositionally biased region" description="Polar residues" evidence="7">
    <location>
        <begin position="287"/>
        <end position="299"/>
    </location>
</feature>
<dbReference type="OrthoDB" id="5575144at2759"/>
<evidence type="ECO:0000256" key="6">
    <source>
        <dbReference type="ARBA" id="ARBA00023242"/>
    </source>
</evidence>
<keyword evidence="5" id="KW-0804">Transcription</keyword>
<feature type="region of interest" description="Disordered" evidence="7">
    <location>
        <begin position="1"/>
        <end position="95"/>
    </location>
</feature>
<feature type="compositionally biased region" description="Pro residues" evidence="7">
    <location>
        <begin position="566"/>
        <end position="578"/>
    </location>
</feature>
<evidence type="ECO:0000313" key="9">
    <source>
        <dbReference type="EMBL" id="KAF2422379.1"/>
    </source>
</evidence>
<dbReference type="PROSITE" id="PS00463">
    <property type="entry name" value="ZN2_CY6_FUNGAL_1"/>
    <property type="match status" value="1"/>
</dbReference>
<feature type="compositionally biased region" description="Polar residues" evidence="7">
    <location>
        <begin position="1"/>
        <end position="18"/>
    </location>
</feature>
<evidence type="ECO:0000256" key="4">
    <source>
        <dbReference type="ARBA" id="ARBA00023125"/>
    </source>
</evidence>
<dbReference type="CDD" id="cd00067">
    <property type="entry name" value="GAL4"/>
    <property type="match status" value="1"/>
</dbReference>
<feature type="domain" description="Zn(2)-C6 fungal-type" evidence="8">
    <location>
        <begin position="196"/>
        <end position="227"/>
    </location>
</feature>
<dbReference type="InterPro" id="IPR001138">
    <property type="entry name" value="Zn2Cys6_DnaBD"/>
</dbReference>
<feature type="compositionally biased region" description="Polar residues" evidence="7">
    <location>
        <begin position="498"/>
        <end position="523"/>
    </location>
</feature>
<feature type="compositionally biased region" description="Pro residues" evidence="7">
    <location>
        <begin position="323"/>
        <end position="334"/>
    </location>
</feature>
<evidence type="ECO:0000256" key="5">
    <source>
        <dbReference type="ARBA" id="ARBA00023163"/>
    </source>
</evidence>
<evidence type="ECO:0000256" key="2">
    <source>
        <dbReference type="ARBA" id="ARBA00022833"/>
    </source>
</evidence>
<dbReference type="PROSITE" id="PS50048">
    <property type="entry name" value="ZN2_CY6_FUNGAL_2"/>
    <property type="match status" value="1"/>
</dbReference>
<keyword evidence="6" id="KW-0539">Nucleus</keyword>
<keyword evidence="2" id="KW-0862">Zinc</keyword>
<feature type="compositionally biased region" description="Polar residues" evidence="7">
    <location>
        <begin position="27"/>
        <end position="38"/>
    </location>
</feature>
<reference evidence="9" key="1">
    <citation type="journal article" date="2020" name="Stud. Mycol.">
        <title>101 Dothideomycetes genomes: a test case for predicting lifestyles and emergence of pathogens.</title>
        <authorList>
            <person name="Haridas S."/>
            <person name="Albert R."/>
            <person name="Binder M."/>
            <person name="Bloem J."/>
            <person name="Labutti K."/>
            <person name="Salamov A."/>
            <person name="Andreopoulos B."/>
            <person name="Baker S."/>
            <person name="Barry K."/>
            <person name="Bills G."/>
            <person name="Bluhm B."/>
            <person name="Cannon C."/>
            <person name="Castanera R."/>
            <person name="Culley D."/>
            <person name="Daum C."/>
            <person name="Ezra D."/>
            <person name="Gonzalez J."/>
            <person name="Henrissat B."/>
            <person name="Kuo A."/>
            <person name="Liang C."/>
            <person name="Lipzen A."/>
            <person name="Lutzoni F."/>
            <person name="Magnuson J."/>
            <person name="Mondo S."/>
            <person name="Nolan M."/>
            <person name="Ohm R."/>
            <person name="Pangilinan J."/>
            <person name="Park H.-J."/>
            <person name="Ramirez L."/>
            <person name="Alfaro M."/>
            <person name="Sun H."/>
            <person name="Tritt A."/>
            <person name="Yoshinaga Y."/>
            <person name="Zwiers L.-H."/>
            <person name="Turgeon B."/>
            <person name="Goodwin S."/>
            <person name="Spatafora J."/>
            <person name="Crous P."/>
            <person name="Grigoriev I."/>
        </authorList>
    </citation>
    <scope>NUCLEOTIDE SEQUENCE</scope>
    <source>
        <strain evidence="9">CBS 130266</strain>
    </source>
</reference>
<keyword evidence="10" id="KW-1185">Reference proteome</keyword>
<dbReference type="InterPro" id="IPR050335">
    <property type="entry name" value="ERT1_acuK_gluconeogen_tf"/>
</dbReference>
<dbReference type="Gene3D" id="4.10.240.10">
    <property type="entry name" value="Zn(2)-C6 fungal-type DNA-binding domain"/>
    <property type="match status" value="1"/>
</dbReference>
<keyword evidence="1" id="KW-0479">Metal-binding</keyword>
<evidence type="ECO:0000259" key="8">
    <source>
        <dbReference type="PROSITE" id="PS50048"/>
    </source>
</evidence>
<protein>
    <recommendedName>
        <fullName evidence="8">Zn(2)-C6 fungal-type domain-containing protein</fullName>
    </recommendedName>
</protein>
<dbReference type="SUPFAM" id="SSF57701">
    <property type="entry name" value="Zn2/Cys6 DNA-binding domain"/>
    <property type="match status" value="1"/>
</dbReference>
<gene>
    <name evidence="9" type="ORF">EJ08DRAFT_664850</name>
</gene>
<dbReference type="InterPro" id="IPR036864">
    <property type="entry name" value="Zn2-C6_fun-type_DNA-bd_sf"/>
</dbReference>
<name>A0A9P4NHR9_9PEZI</name>
<feature type="region of interest" description="Disordered" evidence="7">
    <location>
        <begin position="491"/>
        <end position="665"/>
    </location>
</feature>
<evidence type="ECO:0000313" key="10">
    <source>
        <dbReference type="Proteomes" id="UP000800235"/>
    </source>
</evidence>
<keyword evidence="4" id="KW-0238">DNA-binding</keyword>
<accession>A0A9P4NHR9</accession>
<feature type="region of interest" description="Disordered" evidence="7">
    <location>
        <begin position="286"/>
        <end position="335"/>
    </location>
</feature>
<evidence type="ECO:0000256" key="1">
    <source>
        <dbReference type="ARBA" id="ARBA00022723"/>
    </source>
</evidence>
<dbReference type="PANTHER" id="PTHR47659">
    <property type="entry name" value="ZN(II)2CYS6 TRANSCRIPTION FACTOR (EUROFUNG)-RELATED"/>
    <property type="match status" value="1"/>
</dbReference>
<keyword evidence="3" id="KW-0805">Transcription regulation</keyword>
<feature type="compositionally biased region" description="Low complexity" evidence="7">
    <location>
        <begin position="313"/>
        <end position="322"/>
    </location>
</feature>
<dbReference type="EMBL" id="MU007091">
    <property type="protein sequence ID" value="KAF2422379.1"/>
    <property type="molecule type" value="Genomic_DNA"/>
</dbReference>
<feature type="compositionally biased region" description="Low complexity" evidence="7">
    <location>
        <begin position="526"/>
        <end position="540"/>
    </location>
</feature>